<proteinExistence type="predicted"/>
<dbReference type="Gene3D" id="3.40.50.2300">
    <property type="match status" value="1"/>
</dbReference>
<dbReference type="SUPFAM" id="SSF52172">
    <property type="entry name" value="CheY-like"/>
    <property type="match status" value="1"/>
</dbReference>
<evidence type="ECO:0000256" key="1">
    <source>
        <dbReference type="PROSITE-ProRule" id="PRU00169"/>
    </source>
</evidence>
<dbReference type="PANTHER" id="PTHR43228">
    <property type="entry name" value="TWO-COMPONENT RESPONSE REGULATOR"/>
    <property type="match status" value="1"/>
</dbReference>
<comment type="caution">
    <text evidence="4">The sequence shown here is derived from an EMBL/GenBank/DDBJ whole genome shotgun (WGS) entry which is preliminary data.</text>
</comment>
<sequence length="280" mass="31946">MISKEDILKAHILIVDDIQADVILLKDILHEAGYKNINTTITPSTVSDLHHANGYDLILLDMQMSDMNGFEVMAELKSNLCDDYLPIFAITTQPEDKLRATAAGAKDIITRPFDISEINPRIQNQLEVRLLYKKLENYNQVLELTVQQRTAELSASEARYRCLIELASDWYWEQDEHGSFTIVSGPVREMLGIQTDPGDDSRPEVEQPTWNESEREELRDKIDSRQPFLDFVFSCVNPDGREQKFQVSGEPMFNQSARFIGYRGIGVELIVSNNMSEQGK</sequence>
<protein>
    <submittedName>
        <fullName evidence="4">Response regulator</fullName>
    </submittedName>
</protein>
<feature type="modified residue" description="4-aspartylphosphate" evidence="1">
    <location>
        <position position="61"/>
    </location>
</feature>
<evidence type="ECO:0000256" key="2">
    <source>
        <dbReference type="SAM" id="MobiDB-lite"/>
    </source>
</evidence>
<evidence type="ECO:0000259" key="3">
    <source>
        <dbReference type="PROSITE" id="PS50110"/>
    </source>
</evidence>
<evidence type="ECO:0000313" key="4">
    <source>
        <dbReference type="EMBL" id="MDE8603042.1"/>
    </source>
</evidence>
<name>A0ABT5WDZ5_9GAMM</name>
<keyword evidence="1" id="KW-0597">Phosphoprotein</keyword>
<evidence type="ECO:0000313" key="5">
    <source>
        <dbReference type="Proteomes" id="UP001139522"/>
    </source>
</evidence>
<feature type="domain" description="Response regulatory" evidence="3">
    <location>
        <begin position="11"/>
        <end position="126"/>
    </location>
</feature>
<organism evidence="4 5">
    <name type="scientific">Marinomonas maritima</name>
    <dbReference type="NCBI Taxonomy" id="2940935"/>
    <lineage>
        <taxon>Bacteria</taxon>
        <taxon>Pseudomonadati</taxon>
        <taxon>Pseudomonadota</taxon>
        <taxon>Gammaproteobacteria</taxon>
        <taxon>Oceanospirillales</taxon>
        <taxon>Oceanospirillaceae</taxon>
        <taxon>Marinomonas</taxon>
    </lineage>
</organism>
<dbReference type="InterPro" id="IPR011006">
    <property type="entry name" value="CheY-like_superfamily"/>
</dbReference>
<reference evidence="4" key="1">
    <citation type="submission" date="2023-01" db="EMBL/GenBank/DDBJ databases">
        <title>Psychroserpens sp. MSW6 and Marinomonas sp. RSW2, isolated from seawater.</title>
        <authorList>
            <person name="Kristyanto S."/>
            <person name="Jung J."/>
            <person name="Kim J.M."/>
            <person name="Jeon C.O."/>
        </authorList>
    </citation>
    <scope>NUCLEOTIDE SEQUENCE</scope>
    <source>
        <strain evidence="4">RSW2</strain>
    </source>
</reference>
<dbReference type="Gene3D" id="3.30.450.20">
    <property type="entry name" value="PAS domain"/>
    <property type="match status" value="1"/>
</dbReference>
<dbReference type="EMBL" id="JAMZEG020000002">
    <property type="protein sequence ID" value="MDE8603042.1"/>
    <property type="molecule type" value="Genomic_DNA"/>
</dbReference>
<gene>
    <name evidence="4" type="ORF">M3I01_008905</name>
</gene>
<dbReference type="SUPFAM" id="SSF55785">
    <property type="entry name" value="PYP-like sensor domain (PAS domain)"/>
    <property type="match status" value="1"/>
</dbReference>
<keyword evidence="5" id="KW-1185">Reference proteome</keyword>
<dbReference type="SMART" id="SM00448">
    <property type="entry name" value="REC"/>
    <property type="match status" value="1"/>
</dbReference>
<dbReference type="InterPro" id="IPR052048">
    <property type="entry name" value="ST_Response_Regulator"/>
</dbReference>
<dbReference type="PROSITE" id="PS50110">
    <property type="entry name" value="RESPONSE_REGULATORY"/>
    <property type="match status" value="1"/>
</dbReference>
<dbReference type="Proteomes" id="UP001139522">
    <property type="component" value="Unassembled WGS sequence"/>
</dbReference>
<dbReference type="PANTHER" id="PTHR43228:SF1">
    <property type="entry name" value="TWO-COMPONENT RESPONSE REGULATOR ARR22"/>
    <property type="match status" value="1"/>
</dbReference>
<accession>A0ABT5WDZ5</accession>
<dbReference type="InterPro" id="IPR001789">
    <property type="entry name" value="Sig_transdc_resp-reg_receiver"/>
</dbReference>
<feature type="region of interest" description="Disordered" evidence="2">
    <location>
        <begin position="194"/>
        <end position="216"/>
    </location>
</feature>
<dbReference type="Pfam" id="PF00072">
    <property type="entry name" value="Response_reg"/>
    <property type="match status" value="1"/>
</dbReference>
<dbReference type="RefSeq" id="WP_255895445.1">
    <property type="nucleotide sequence ID" value="NZ_JAMZEG020000002.1"/>
</dbReference>
<dbReference type="InterPro" id="IPR035965">
    <property type="entry name" value="PAS-like_dom_sf"/>
</dbReference>